<evidence type="ECO:0000256" key="1">
    <source>
        <dbReference type="ARBA" id="ARBA00022679"/>
    </source>
</evidence>
<dbReference type="Gene3D" id="3.30.1540.10">
    <property type="entry name" value="formyl-coa transferase, domain 3"/>
    <property type="match status" value="1"/>
</dbReference>
<dbReference type="InterPro" id="IPR023606">
    <property type="entry name" value="CoA-Trfase_III_dom_1_sf"/>
</dbReference>
<dbReference type="PANTHER" id="PTHR48207:SF3">
    <property type="entry name" value="SUCCINATE--HYDROXYMETHYLGLUTARATE COA-TRANSFERASE"/>
    <property type="match status" value="1"/>
</dbReference>
<gene>
    <name evidence="2" type="primary">smtB_6</name>
    <name evidence="2" type="ORF">AGI3411_02936</name>
</gene>
<evidence type="ECO:0000313" key="3">
    <source>
        <dbReference type="Proteomes" id="UP000289184"/>
    </source>
</evidence>
<dbReference type="Pfam" id="PF02515">
    <property type="entry name" value="CoA_transf_3"/>
    <property type="match status" value="1"/>
</dbReference>
<reference evidence="2 3" key="1">
    <citation type="submission" date="2018-07" db="EMBL/GenBank/DDBJ databases">
        <authorList>
            <person name="Peeters C."/>
        </authorList>
    </citation>
    <scope>NUCLEOTIDE SEQUENCE [LARGE SCALE GENOMIC DNA]</scope>
    <source>
        <strain evidence="2 3">LMG 3411</strain>
    </source>
</reference>
<accession>A0A446CH64</accession>
<dbReference type="PANTHER" id="PTHR48207">
    <property type="entry name" value="SUCCINATE--HYDROXYMETHYLGLUTARATE COA-TRANSFERASE"/>
    <property type="match status" value="1"/>
</dbReference>
<dbReference type="GO" id="GO:0008410">
    <property type="term" value="F:CoA-transferase activity"/>
    <property type="evidence" value="ECO:0007669"/>
    <property type="project" value="TreeGrafter"/>
</dbReference>
<name>A0A446CH64_9BURK</name>
<dbReference type="EMBL" id="UFQB01000011">
    <property type="protein sequence ID" value="SSW67209.1"/>
    <property type="molecule type" value="Genomic_DNA"/>
</dbReference>
<dbReference type="InterPro" id="IPR050483">
    <property type="entry name" value="CoA-transferase_III_domain"/>
</dbReference>
<keyword evidence="1 2" id="KW-0808">Transferase</keyword>
<dbReference type="SUPFAM" id="SSF89796">
    <property type="entry name" value="CoA-transferase family III (CaiB/BaiF)"/>
    <property type="match status" value="1"/>
</dbReference>
<evidence type="ECO:0000313" key="2">
    <source>
        <dbReference type="EMBL" id="SSW67209.1"/>
    </source>
</evidence>
<dbReference type="Proteomes" id="UP000289184">
    <property type="component" value="Unassembled WGS sequence"/>
</dbReference>
<sequence length="402" mass="43497">MSFEESAGPLKGVRILDLSTVVAGPWAATLLADLGADVLKVEIPGAGDPLRALAPHKEGVPLWWKVANRNKKGISIDLRTPEGRDIVARLLPGFDALVENFRPGTLDGWGMTREWLHEQNPALTILRVTGFGQTGPYRNKPGFARVFEAMSGLTNICGESDGRPLHMGFPIADAVAGLFGALGIVAALYREKVAPRGQGQEIDCSLMESMFRVMDFLPIEYDQLGIVRGRLGNSSQYAAPGNVYRTRDGHWASIAASTQRIFERLCVALELTGVAEDPRYRTNPDRVRNREALDALVAEAIARHTLDELAALLDAHAVGFSPIYDIVDIFRDPHIAAREGIVSVHDDELGPVRMQSVVPRFSATPGAVHHAGPSLGQHNDEVLGALGFSGAQQAGLRERGVI</sequence>
<dbReference type="InterPro" id="IPR003673">
    <property type="entry name" value="CoA-Trfase_fam_III"/>
</dbReference>
<keyword evidence="3" id="KW-1185">Reference proteome</keyword>
<dbReference type="AlphaFoldDB" id="A0A446CH64"/>
<dbReference type="InterPro" id="IPR044855">
    <property type="entry name" value="CoA-Trfase_III_dom3_sf"/>
</dbReference>
<dbReference type="RefSeq" id="WP_129528119.1">
    <property type="nucleotide sequence ID" value="NZ_UFQB01000011.1"/>
</dbReference>
<dbReference type="Gene3D" id="3.40.50.10540">
    <property type="entry name" value="Crotonobetainyl-coa:carnitine coa-transferase, domain 1"/>
    <property type="match status" value="1"/>
</dbReference>
<protein>
    <submittedName>
        <fullName evidence="2">Succinyl-CoA--L-malate CoA-transferase beta subunit</fullName>
        <ecNumber evidence="2">2.8.3.22</ecNumber>
    </submittedName>
</protein>
<organism evidence="2 3">
    <name type="scientific">Achromobacter agilis</name>
    <dbReference type="NCBI Taxonomy" id="1353888"/>
    <lineage>
        <taxon>Bacteria</taxon>
        <taxon>Pseudomonadati</taxon>
        <taxon>Pseudomonadota</taxon>
        <taxon>Betaproteobacteria</taxon>
        <taxon>Burkholderiales</taxon>
        <taxon>Alcaligenaceae</taxon>
        <taxon>Achromobacter</taxon>
    </lineage>
</organism>
<proteinExistence type="predicted"/>
<dbReference type="EC" id="2.8.3.22" evidence="2"/>
<dbReference type="OrthoDB" id="5294844at2"/>